<dbReference type="SUPFAM" id="SSF81301">
    <property type="entry name" value="Nucleotidyltransferase"/>
    <property type="match status" value="1"/>
</dbReference>
<dbReference type="GO" id="GO:0015969">
    <property type="term" value="P:guanosine tetraphosphate metabolic process"/>
    <property type="evidence" value="ECO:0007669"/>
    <property type="project" value="InterPro"/>
</dbReference>
<sequence length="750" mass="85593">MSLKVEEDNTLQTESERRQILEKFDDLVKSCIRCNSEEDLKLITKAFNLANEAHKGVRRKSGEPYIFHPIAVAKICAQEIGLGAKSIAVGLLHDVVEDTEYTVEDMRNLFGEKIASLIDGLTKMEGVFDKNSSLQAENFRKMLLTLTDDVRVMLIKLADRLHNLRTLESMPRHKQIKIANETIYLYAPLAHRLGLYSIKSELEDLSLKFRFPEVYDDIKNKISETEKSRIQFITKFSLPIIQKLEENNIEFEISGRPKSIYSVWKKMQTKNVTFEEIYDLFAIRIIFEPYPAIPEKTQCWHIYSIITDIYKPKPDRLRDWVSTPKANGYEALHLTVMGPGGAWVEVQVRSRRMDDIAERGFAAHWKYKENVSAESEIDKWIHRIKETLSNPQSDAMEFLDEFKLNLFASEIYVFTPKGDTKTLPAGATALDFAYEIHSGIGNKAIGAKVNHKLAPLNQTLQSGDQIEIITAEAQRPQREWLEFVATAKAKQTIKNALKAETKNRVSIGKQILEEELRENGVKPSSRVFRKLLPAYECLSKDELYSKLGAGLITLENLNKILKKNTQNKWIHYWGLQFLATPRKRKPAEEPTTTTEVIDKRKPFLLKENADEKALDYRIGQCCNPIPGDDVIGFLDKDGKVTVHKTKCQEVIRLSSQFGDKMVTVKWTTHKILSFLTSVSIRGIDRIGIVSELTKVISEELNVNIRKLHIDSHDGIFEGVIGLYVYSANDLNNLIMNVMKIKGIDSVGSIQ</sequence>
<dbReference type="SUPFAM" id="SSF81271">
    <property type="entry name" value="TGS-like"/>
    <property type="match status" value="1"/>
</dbReference>
<dbReference type="SMART" id="SM00471">
    <property type="entry name" value="HDc"/>
    <property type="match status" value="1"/>
</dbReference>
<dbReference type="InterPro" id="IPR007685">
    <property type="entry name" value="RelA_SpoT"/>
</dbReference>
<dbReference type="NCBIfam" id="TIGR00691">
    <property type="entry name" value="spoT_relA"/>
    <property type="match status" value="1"/>
</dbReference>
<dbReference type="GO" id="GO:0005886">
    <property type="term" value="C:plasma membrane"/>
    <property type="evidence" value="ECO:0007669"/>
    <property type="project" value="TreeGrafter"/>
</dbReference>
<evidence type="ECO:0000259" key="3">
    <source>
        <dbReference type="PROSITE" id="PS51831"/>
    </source>
</evidence>
<feature type="domain" description="HD" evidence="3">
    <location>
        <begin position="65"/>
        <end position="164"/>
    </location>
</feature>
<comment type="similarity">
    <text evidence="2">Belongs to the relA/spoT family.</text>
</comment>
<proteinExistence type="inferred from homology"/>
<dbReference type="Pfam" id="PF13291">
    <property type="entry name" value="ACT_4"/>
    <property type="match status" value="1"/>
</dbReference>
<dbReference type="InterPro" id="IPR043519">
    <property type="entry name" value="NT_sf"/>
</dbReference>
<dbReference type="EMBL" id="FMYP01000023">
    <property type="protein sequence ID" value="SDC25636.1"/>
    <property type="molecule type" value="Genomic_DNA"/>
</dbReference>
<keyword evidence="5" id="KW-0808">Transferase</keyword>
<dbReference type="STRING" id="1640674.SAMN05216323_10232"/>
<evidence type="ECO:0000256" key="2">
    <source>
        <dbReference type="RuleBase" id="RU003847"/>
    </source>
</evidence>
<dbReference type="FunFam" id="3.10.20.30:FF:000002">
    <property type="entry name" value="GTP pyrophosphokinase (RelA/SpoT)"/>
    <property type="match status" value="1"/>
</dbReference>
<dbReference type="InterPro" id="IPR003607">
    <property type="entry name" value="HD/PDEase_dom"/>
</dbReference>
<dbReference type="PROSITE" id="PS51880">
    <property type="entry name" value="TGS"/>
    <property type="match status" value="1"/>
</dbReference>
<dbReference type="OrthoDB" id="9805041at2"/>
<dbReference type="CDD" id="cd01668">
    <property type="entry name" value="TGS_RSH"/>
    <property type="match status" value="1"/>
</dbReference>
<dbReference type="FunFam" id="1.10.3210.10:FF:000001">
    <property type="entry name" value="GTP pyrophosphokinase RelA"/>
    <property type="match status" value="1"/>
</dbReference>
<dbReference type="SUPFAM" id="SSF109604">
    <property type="entry name" value="HD-domain/PDEase-like"/>
    <property type="match status" value="1"/>
</dbReference>
<dbReference type="Pfam" id="PF19296">
    <property type="entry name" value="RelA_AH_RIS"/>
    <property type="match status" value="1"/>
</dbReference>
<dbReference type="AlphaFoldDB" id="A0A1G6K5P4"/>
<dbReference type="Gene3D" id="3.30.70.260">
    <property type="match status" value="1"/>
</dbReference>
<dbReference type="InterPro" id="IPR033655">
    <property type="entry name" value="TGS_RelA/SpoT"/>
</dbReference>
<keyword evidence="5" id="KW-0418">Kinase</keyword>
<evidence type="ECO:0000256" key="1">
    <source>
        <dbReference type="ARBA" id="ARBA00025704"/>
    </source>
</evidence>
<dbReference type="Pfam" id="PF13328">
    <property type="entry name" value="HD_4"/>
    <property type="match status" value="1"/>
</dbReference>
<comment type="pathway">
    <text evidence="1">Purine metabolism.</text>
</comment>
<dbReference type="Pfam" id="PF04607">
    <property type="entry name" value="RelA_SpoT"/>
    <property type="match status" value="1"/>
</dbReference>
<evidence type="ECO:0000259" key="4">
    <source>
        <dbReference type="PROSITE" id="PS51880"/>
    </source>
</evidence>
<evidence type="ECO:0000313" key="6">
    <source>
        <dbReference type="Proteomes" id="UP000199452"/>
    </source>
</evidence>
<dbReference type="Pfam" id="PF02824">
    <property type="entry name" value="TGS"/>
    <property type="match status" value="1"/>
</dbReference>
<gene>
    <name evidence="5" type="ORF">SAMN05216323_10232</name>
</gene>
<dbReference type="PROSITE" id="PS51831">
    <property type="entry name" value="HD"/>
    <property type="match status" value="1"/>
</dbReference>
<name>A0A1G6K5P4_9BACT</name>
<dbReference type="InterPro" id="IPR002912">
    <property type="entry name" value="ACT_dom"/>
</dbReference>
<dbReference type="RefSeq" id="WP_092437586.1">
    <property type="nucleotide sequence ID" value="NZ_FMYP01000023.1"/>
</dbReference>
<accession>A0A1G6K5P4</accession>
<dbReference type="CDD" id="cd05399">
    <property type="entry name" value="NT_Rel-Spo_like"/>
    <property type="match status" value="1"/>
</dbReference>
<dbReference type="PANTHER" id="PTHR21262">
    <property type="entry name" value="GUANOSINE-3',5'-BIS DIPHOSPHATE 3'-PYROPHOSPHOHYDROLASE"/>
    <property type="match status" value="1"/>
</dbReference>
<dbReference type="InterPro" id="IPR045600">
    <property type="entry name" value="RelA/SpoT_AH_RIS"/>
</dbReference>
<dbReference type="Gene3D" id="3.10.20.30">
    <property type="match status" value="1"/>
</dbReference>
<dbReference type="SMART" id="SM00954">
    <property type="entry name" value="RelA_SpoT"/>
    <property type="match status" value="1"/>
</dbReference>
<comment type="function">
    <text evidence="2">In eubacteria ppGpp (guanosine 3'-diphosphate 5'-diphosphate) is a mediator of the stringent response that coordinates a variety of cellular activities in response to changes in nutritional abundance.</text>
</comment>
<evidence type="ECO:0000313" key="5">
    <source>
        <dbReference type="EMBL" id="SDC25636.1"/>
    </source>
</evidence>
<dbReference type="InterPro" id="IPR012675">
    <property type="entry name" value="Beta-grasp_dom_sf"/>
</dbReference>
<dbReference type="InterPro" id="IPR004095">
    <property type="entry name" value="TGS"/>
</dbReference>
<dbReference type="InterPro" id="IPR004811">
    <property type="entry name" value="RelA/Spo_fam"/>
</dbReference>
<dbReference type="GO" id="GO:0016301">
    <property type="term" value="F:kinase activity"/>
    <property type="evidence" value="ECO:0007669"/>
    <property type="project" value="UniProtKB-KW"/>
</dbReference>
<dbReference type="InterPro" id="IPR012676">
    <property type="entry name" value="TGS-like"/>
</dbReference>
<dbReference type="InterPro" id="IPR006674">
    <property type="entry name" value="HD_domain"/>
</dbReference>
<keyword evidence="6" id="KW-1185">Reference proteome</keyword>
<dbReference type="Gene3D" id="3.30.460.10">
    <property type="entry name" value="Beta Polymerase, domain 2"/>
    <property type="match status" value="1"/>
</dbReference>
<dbReference type="Gene3D" id="1.10.3210.10">
    <property type="entry name" value="Hypothetical protein af1432"/>
    <property type="match status" value="1"/>
</dbReference>
<dbReference type="CDD" id="cd00077">
    <property type="entry name" value="HDc"/>
    <property type="match status" value="1"/>
</dbReference>
<dbReference type="PANTHER" id="PTHR21262:SF31">
    <property type="entry name" value="GTP PYROPHOSPHOKINASE"/>
    <property type="match status" value="1"/>
</dbReference>
<reference evidence="5 6" key="1">
    <citation type="submission" date="2016-09" db="EMBL/GenBank/DDBJ databases">
        <authorList>
            <person name="Capua I."/>
            <person name="De Benedictis P."/>
            <person name="Joannis T."/>
            <person name="Lombin L.H."/>
            <person name="Cattoli G."/>
        </authorList>
    </citation>
    <scope>NUCLEOTIDE SEQUENCE [LARGE SCALE GENOMIC DNA]</scope>
    <source>
        <strain evidence="5 6">A7P-90m</strain>
    </source>
</reference>
<protein>
    <submittedName>
        <fullName evidence="5">GTP pyrophosphokinase</fullName>
    </submittedName>
</protein>
<dbReference type="Proteomes" id="UP000199452">
    <property type="component" value="Unassembled WGS sequence"/>
</dbReference>
<organism evidence="5 6">
    <name type="scientific">Williamwhitmania taraxaci</name>
    <dbReference type="NCBI Taxonomy" id="1640674"/>
    <lineage>
        <taxon>Bacteria</taxon>
        <taxon>Pseudomonadati</taxon>
        <taxon>Bacteroidota</taxon>
        <taxon>Bacteroidia</taxon>
        <taxon>Bacteroidales</taxon>
        <taxon>Williamwhitmaniaceae</taxon>
        <taxon>Williamwhitmania</taxon>
    </lineage>
</organism>
<feature type="domain" description="TGS" evidence="4">
    <location>
        <begin position="409"/>
        <end position="470"/>
    </location>
</feature>